<dbReference type="SUPFAM" id="SSF47954">
    <property type="entry name" value="Cyclin-like"/>
    <property type="match status" value="1"/>
</dbReference>
<proteinExistence type="predicted"/>
<sequence length="318" mass="35005">MPSLTMTPVEDRVIHDERNVCMMDDDDDDDSDFEFDEEYFARTYQPLSNLPTPPPSSRNSSVPQSPRSLVEDGGLLDSELLGPAIHLVNLIPPAASLASPSVPLVHELLTRTGLKLDEIALAVCILDSLSSKFALNWRLRCPPSHREGSGSATEQQQQSKRYTLPATPAAAAVSQLHIDCVKPEVIVLAALVIAVKFLEDTHAPTQYYRSTWGNNLWTCEQINITEQCIMEDLNYRILPLWDERLIGDALNDMERAGRQALVLPPLTAAQSPSQFQKEQHKRCVSSGAAVFGLGLQLTPAGTPLSECNSPPSFDMGMR</sequence>
<gene>
    <name evidence="2" type="ORF">B0T20DRAFT_201859</name>
</gene>
<name>A0AAE0PDW2_SORBR</name>
<feature type="compositionally biased region" description="Low complexity" evidence="1">
    <location>
        <begin position="57"/>
        <end position="71"/>
    </location>
</feature>
<comment type="caution">
    <text evidence="2">The sequence shown here is derived from an EMBL/GenBank/DDBJ whole genome shotgun (WGS) entry which is preliminary data.</text>
</comment>
<reference evidence="2" key="2">
    <citation type="submission" date="2023-07" db="EMBL/GenBank/DDBJ databases">
        <authorList>
            <consortium name="Lawrence Berkeley National Laboratory"/>
            <person name="Haridas S."/>
            <person name="Hensen N."/>
            <person name="Bonometti L."/>
            <person name="Westerberg I."/>
            <person name="Brannstrom I.O."/>
            <person name="Guillou S."/>
            <person name="Cros-Aarteil S."/>
            <person name="Calhoun S."/>
            <person name="Kuo A."/>
            <person name="Mondo S."/>
            <person name="Pangilinan J."/>
            <person name="Riley R."/>
            <person name="LaButti K."/>
            <person name="Andreopoulos B."/>
            <person name="Lipzen A."/>
            <person name="Chen C."/>
            <person name="Yanf M."/>
            <person name="Daum C."/>
            <person name="Ng V."/>
            <person name="Clum A."/>
            <person name="Steindorff A."/>
            <person name="Ohm R."/>
            <person name="Martin F."/>
            <person name="Silar P."/>
            <person name="Natvig D."/>
            <person name="Lalanne C."/>
            <person name="Gautier V."/>
            <person name="Ament-velasquez S.L."/>
            <person name="Kruys A."/>
            <person name="Hutchinson M.I."/>
            <person name="Powell A.J."/>
            <person name="Barry K."/>
            <person name="Miller A.N."/>
            <person name="Grigoriev I.V."/>
            <person name="Debuchy R."/>
            <person name="Gladieux P."/>
            <person name="Thoren M.H."/>
            <person name="Johannesson H."/>
        </authorList>
    </citation>
    <scope>NUCLEOTIDE SEQUENCE</scope>
    <source>
        <strain evidence="2">FGSC 1904</strain>
    </source>
</reference>
<organism evidence="2 3">
    <name type="scientific">Sordaria brevicollis</name>
    <dbReference type="NCBI Taxonomy" id="83679"/>
    <lineage>
        <taxon>Eukaryota</taxon>
        <taxon>Fungi</taxon>
        <taxon>Dikarya</taxon>
        <taxon>Ascomycota</taxon>
        <taxon>Pezizomycotina</taxon>
        <taxon>Sordariomycetes</taxon>
        <taxon>Sordariomycetidae</taxon>
        <taxon>Sordariales</taxon>
        <taxon>Sordariaceae</taxon>
        <taxon>Sordaria</taxon>
    </lineage>
</organism>
<keyword evidence="3" id="KW-1185">Reference proteome</keyword>
<dbReference type="InterPro" id="IPR036915">
    <property type="entry name" value="Cyclin-like_sf"/>
</dbReference>
<reference evidence="2" key="1">
    <citation type="journal article" date="2023" name="Mol. Phylogenet. Evol.">
        <title>Genome-scale phylogeny and comparative genomics of the fungal order Sordariales.</title>
        <authorList>
            <person name="Hensen N."/>
            <person name="Bonometti L."/>
            <person name="Westerberg I."/>
            <person name="Brannstrom I.O."/>
            <person name="Guillou S."/>
            <person name="Cros-Aarteil S."/>
            <person name="Calhoun S."/>
            <person name="Haridas S."/>
            <person name="Kuo A."/>
            <person name="Mondo S."/>
            <person name="Pangilinan J."/>
            <person name="Riley R."/>
            <person name="LaButti K."/>
            <person name="Andreopoulos B."/>
            <person name="Lipzen A."/>
            <person name="Chen C."/>
            <person name="Yan M."/>
            <person name="Daum C."/>
            <person name="Ng V."/>
            <person name="Clum A."/>
            <person name="Steindorff A."/>
            <person name="Ohm R.A."/>
            <person name="Martin F."/>
            <person name="Silar P."/>
            <person name="Natvig D.O."/>
            <person name="Lalanne C."/>
            <person name="Gautier V."/>
            <person name="Ament-Velasquez S.L."/>
            <person name="Kruys A."/>
            <person name="Hutchinson M.I."/>
            <person name="Powell A.J."/>
            <person name="Barry K."/>
            <person name="Miller A.N."/>
            <person name="Grigoriev I.V."/>
            <person name="Debuchy R."/>
            <person name="Gladieux P."/>
            <person name="Hiltunen Thoren M."/>
            <person name="Johannesson H."/>
        </authorList>
    </citation>
    <scope>NUCLEOTIDE SEQUENCE</scope>
    <source>
        <strain evidence="2">FGSC 1904</strain>
    </source>
</reference>
<evidence type="ECO:0008006" key="4">
    <source>
        <dbReference type="Google" id="ProtNLM"/>
    </source>
</evidence>
<evidence type="ECO:0000313" key="3">
    <source>
        <dbReference type="Proteomes" id="UP001281003"/>
    </source>
</evidence>
<dbReference type="AlphaFoldDB" id="A0AAE0PDW2"/>
<feature type="region of interest" description="Disordered" evidence="1">
    <location>
        <begin position="43"/>
        <end position="71"/>
    </location>
</feature>
<protein>
    <recommendedName>
        <fullName evidence="4">Cyclin N-terminal domain-containing protein</fullName>
    </recommendedName>
</protein>
<accession>A0AAE0PDW2</accession>
<dbReference type="Proteomes" id="UP001281003">
    <property type="component" value="Unassembled WGS sequence"/>
</dbReference>
<evidence type="ECO:0000313" key="2">
    <source>
        <dbReference type="EMBL" id="KAK3398194.1"/>
    </source>
</evidence>
<evidence type="ECO:0000256" key="1">
    <source>
        <dbReference type="SAM" id="MobiDB-lite"/>
    </source>
</evidence>
<dbReference type="EMBL" id="JAUTDP010000006">
    <property type="protein sequence ID" value="KAK3398194.1"/>
    <property type="molecule type" value="Genomic_DNA"/>
</dbReference>